<dbReference type="InterPro" id="IPR029060">
    <property type="entry name" value="PIN-like_dom_sf"/>
</dbReference>
<dbReference type="RefSeq" id="WP_093822768.1">
    <property type="nucleotide sequence ID" value="NZ_FOLQ01000001.1"/>
</dbReference>
<dbReference type="InterPro" id="IPR041705">
    <property type="entry name" value="PIN_Sll0205"/>
</dbReference>
<evidence type="ECO:0000313" key="2">
    <source>
        <dbReference type="EMBL" id="SFC07231.1"/>
    </source>
</evidence>
<gene>
    <name evidence="2" type="ORF">SAMN05216167_101396</name>
</gene>
<sequence length="131" mass="14868">MSYLIDTQVFIWAIISPGKIEDNARTILENNTIWVSQISLFEIAIKQKIGKLPELTLSIEALVNQLYKDGFQLLPIRNTHIAAYNSIPLITDHRDPFDRLILAAAFAEKMPIISADARFSDYIPQIQLIEA</sequence>
<evidence type="ECO:0000259" key="1">
    <source>
        <dbReference type="Pfam" id="PF01850"/>
    </source>
</evidence>
<reference evidence="2 3" key="1">
    <citation type="submission" date="2016-10" db="EMBL/GenBank/DDBJ databases">
        <authorList>
            <person name="de Groot N.N."/>
        </authorList>
    </citation>
    <scope>NUCLEOTIDE SEQUENCE [LARGE SCALE GENOMIC DNA]</scope>
    <source>
        <strain evidence="2 3">DSM 26130</strain>
    </source>
</reference>
<name>A0A1I1G6V8_9BACT</name>
<accession>A0A1I1G6V8</accession>
<feature type="domain" description="PIN" evidence="1">
    <location>
        <begin position="3"/>
        <end position="121"/>
    </location>
</feature>
<dbReference type="SUPFAM" id="SSF88723">
    <property type="entry name" value="PIN domain-like"/>
    <property type="match status" value="1"/>
</dbReference>
<dbReference type="PANTHER" id="PTHR36173">
    <property type="entry name" value="RIBONUCLEASE VAPC16-RELATED"/>
    <property type="match status" value="1"/>
</dbReference>
<dbReference type="OrthoDB" id="9798990at2"/>
<dbReference type="PANTHER" id="PTHR36173:SF2">
    <property type="entry name" value="RIBONUCLEASE VAPC16"/>
    <property type="match status" value="1"/>
</dbReference>
<organism evidence="2 3">
    <name type="scientific">Spirosoma endophyticum</name>
    <dbReference type="NCBI Taxonomy" id="662367"/>
    <lineage>
        <taxon>Bacteria</taxon>
        <taxon>Pseudomonadati</taxon>
        <taxon>Bacteroidota</taxon>
        <taxon>Cytophagia</taxon>
        <taxon>Cytophagales</taxon>
        <taxon>Cytophagaceae</taxon>
        <taxon>Spirosoma</taxon>
    </lineage>
</organism>
<evidence type="ECO:0000313" key="3">
    <source>
        <dbReference type="Proteomes" id="UP000198598"/>
    </source>
</evidence>
<proteinExistence type="predicted"/>
<dbReference type="InterPro" id="IPR002716">
    <property type="entry name" value="PIN_dom"/>
</dbReference>
<dbReference type="CDD" id="cd09872">
    <property type="entry name" value="PIN_Sll0205-like"/>
    <property type="match status" value="1"/>
</dbReference>
<dbReference type="STRING" id="662367.SAMN05216167_101396"/>
<keyword evidence="3" id="KW-1185">Reference proteome</keyword>
<dbReference type="Gene3D" id="3.40.50.1010">
    <property type="entry name" value="5'-nuclease"/>
    <property type="match status" value="1"/>
</dbReference>
<dbReference type="Pfam" id="PF01850">
    <property type="entry name" value="PIN"/>
    <property type="match status" value="1"/>
</dbReference>
<dbReference type="EMBL" id="FOLQ01000001">
    <property type="protein sequence ID" value="SFC07231.1"/>
    <property type="molecule type" value="Genomic_DNA"/>
</dbReference>
<dbReference type="AlphaFoldDB" id="A0A1I1G6V8"/>
<dbReference type="Proteomes" id="UP000198598">
    <property type="component" value="Unassembled WGS sequence"/>
</dbReference>
<protein>
    <submittedName>
        <fullName evidence="2">PIN domain nuclease, a component of toxin-antitoxin system (PIN domain)</fullName>
    </submittedName>
</protein>
<dbReference type="InterPro" id="IPR052919">
    <property type="entry name" value="TA_system_RNase"/>
</dbReference>